<evidence type="ECO:0008006" key="3">
    <source>
        <dbReference type="Google" id="ProtNLM"/>
    </source>
</evidence>
<sequence length="78" mass="8398">MRSGPQCVWLGALRVLCGGLSYLEWRRRASGVRPRYVSGFGARLGGMGDQGVKEVQKGGSDGLGHLGWLVGERHVTQS</sequence>
<accession>A0ABP6KYJ4</accession>
<proteinExistence type="predicted"/>
<comment type="caution">
    <text evidence="1">The sequence shown here is derived from an EMBL/GenBank/DDBJ whole genome shotgun (WGS) entry which is preliminary data.</text>
</comment>
<keyword evidence="2" id="KW-1185">Reference proteome</keyword>
<name>A0ABP6KYJ4_9ACTN</name>
<protein>
    <recommendedName>
        <fullName evidence="3">Secreted protein</fullName>
    </recommendedName>
</protein>
<gene>
    <name evidence="1" type="ORF">GCM10010448_04360</name>
</gene>
<reference evidence="2" key="1">
    <citation type="journal article" date="2019" name="Int. J. Syst. Evol. Microbiol.">
        <title>The Global Catalogue of Microorganisms (GCM) 10K type strain sequencing project: providing services to taxonomists for standard genome sequencing and annotation.</title>
        <authorList>
            <consortium name="The Broad Institute Genomics Platform"/>
            <consortium name="The Broad Institute Genome Sequencing Center for Infectious Disease"/>
            <person name="Wu L."/>
            <person name="Ma J."/>
        </authorList>
    </citation>
    <scope>NUCLEOTIDE SEQUENCE [LARGE SCALE GENOMIC DNA]</scope>
    <source>
        <strain evidence="2">JCM 9091</strain>
    </source>
</reference>
<dbReference type="EMBL" id="BAAAUF010000002">
    <property type="protein sequence ID" value="GAA3025637.1"/>
    <property type="molecule type" value="Genomic_DNA"/>
</dbReference>
<evidence type="ECO:0000313" key="1">
    <source>
        <dbReference type="EMBL" id="GAA3025637.1"/>
    </source>
</evidence>
<dbReference type="Proteomes" id="UP001501532">
    <property type="component" value="Unassembled WGS sequence"/>
</dbReference>
<evidence type="ECO:0000313" key="2">
    <source>
        <dbReference type="Proteomes" id="UP001501532"/>
    </source>
</evidence>
<organism evidence="1 2">
    <name type="scientific">Streptomyces glomeratus</name>
    <dbReference type="NCBI Taxonomy" id="284452"/>
    <lineage>
        <taxon>Bacteria</taxon>
        <taxon>Bacillati</taxon>
        <taxon>Actinomycetota</taxon>
        <taxon>Actinomycetes</taxon>
        <taxon>Kitasatosporales</taxon>
        <taxon>Streptomycetaceae</taxon>
        <taxon>Streptomyces</taxon>
    </lineage>
</organism>